<accession>A0A521ET93</accession>
<protein>
    <submittedName>
        <fullName evidence="1">Uncharacterized protein</fullName>
    </submittedName>
</protein>
<evidence type="ECO:0000313" key="1">
    <source>
        <dbReference type="EMBL" id="SMO87178.1"/>
    </source>
</evidence>
<dbReference type="Proteomes" id="UP000320300">
    <property type="component" value="Unassembled WGS sequence"/>
</dbReference>
<dbReference type="AlphaFoldDB" id="A0A521ET93"/>
<keyword evidence="2" id="KW-1185">Reference proteome</keyword>
<proteinExistence type="predicted"/>
<dbReference type="EMBL" id="FXTN01000009">
    <property type="protein sequence ID" value="SMO87178.1"/>
    <property type="molecule type" value="Genomic_DNA"/>
</dbReference>
<sequence>MAYAEIYADQKRFNGLPLTGYTETVFVKIMASLYYNL</sequence>
<name>A0A521ET93_9SPHI</name>
<evidence type="ECO:0000313" key="2">
    <source>
        <dbReference type="Proteomes" id="UP000320300"/>
    </source>
</evidence>
<gene>
    <name evidence="1" type="ORF">SAMN06265348_109118</name>
</gene>
<reference evidence="1 2" key="1">
    <citation type="submission" date="2017-05" db="EMBL/GenBank/DDBJ databases">
        <authorList>
            <person name="Varghese N."/>
            <person name="Submissions S."/>
        </authorList>
    </citation>
    <scope>NUCLEOTIDE SEQUENCE [LARGE SCALE GENOMIC DNA]</scope>
    <source>
        <strain evidence="1 2">DSM 19036</strain>
    </source>
</reference>
<organism evidence="1 2">
    <name type="scientific">Pedobacter westerhofensis</name>
    <dbReference type="NCBI Taxonomy" id="425512"/>
    <lineage>
        <taxon>Bacteria</taxon>
        <taxon>Pseudomonadati</taxon>
        <taxon>Bacteroidota</taxon>
        <taxon>Sphingobacteriia</taxon>
        <taxon>Sphingobacteriales</taxon>
        <taxon>Sphingobacteriaceae</taxon>
        <taxon>Pedobacter</taxon>
    </lineage>
</organism>